<protein>
    <recommendedName>
        <fullName evidence="5">Oxygen tolerance</fullName>
    </recommendedName>
</protein>
<sequence length="414" mass="45492">MIRTLIALALIWLAGIAVAQDEPQLSVEFETDTVTVGQPVVLRMKVLVPTWMLAPPEFPALDQPGLLIRLPERATSPISETVKGETWSGVQRSYRIYPLQAGSFSLPPANILVTYPKPGETDPTQVKLPLEPVTFTAQVPAGAEELDPLIIAESFTLEQTLDTPNDLHPGDAVTRVLTAQITGTTPIMIPSLTPEFTGDAARAYPEDPVVRDTEERGHLSGSRVEETTYLATGPGTMTLPPVKLDWFNTETNAVETINIGGAEIKVTGTAGPTGKEHWFNWQFGLAIAAIVLIVLAIVRSLTPHLRRAIQSARNRWLESEAYAHRNVLQAIRTRDLGTTYIALSHWRSFYTGASVDKIEVALADIGLSIFSQHTRTASAPSDWSELERAYKVLRKESCRRARARPQNLQPLNPT</sequence>
<name>A0A1X6ZAT8_9RHOB</name>
<dbReference type="InterPro" id="IPR025738">
    <property type="entry name" value="BatD"/>
</dbReference>
<feature type="chain" id="PRO_5013163274" description="Oxygen tolerance" evidence="2">
    <location>
        <begin position="20"/>
        <end position="414"/>
    </location>
</feature>
<evidence type="ECO:0000256" key="1">
    <source>
        <dbReference type="SAM" id="Phobius"/>
    </source>
</evidence>
<dbReference type="OrthoDB" id="7699970at2"/>
<keyword evidence="4" id="KW-1185">Reference proteome</keyword>
<dbReference type="AlphaFoldDB" id="A0A1X6ZAT8"/>
<proteinExistence type="predicted"/>
<evidence type="ECO:0000256" key="2">
    <source>
        <dbReference type="SAM" id="SignalP"/>
    </source>
</evidence>
<organism evidence="3 4">
    <name type="scientific">Roseovarius albus</name>
    <dbReference type="NCBI Taxonomy" id="1247867"/>
    <lineage>
        <taxon>Bacteria</taxon>
        <taxon>Pseudomonadati</taxon>
        <taxon>Pseudomonadota</taxon>
        <taxon>Alphaproteobacteria</taxon>
        <taxon>Rhodobacterales</taxon>
        <taxon>Roseobacteraceae</taxon>
        <taxon>Roseovarius</taxon>
    </lineage>
</organism>
<evidence type="ECO:0000313" key="4">
    <source>
        <dbReference type="Proteomes" id="UP000193061"/>
    </source>
</evidence>
<accession>A0A1X6ZAT8</accession>
<dbReference type="PANTHER" id="PTHR40940">
    <property type="entry name" value="PROTEIN BATD-RELATED"/>
    <property type="match status" value="1"/>
</dbReference>
<reference evidence="3 4" key="1">
    <citation type="submission" date="2017-03" db="EMBL/GenBank/DDBJ databases">
        <authorList>
            <person name="Afonso C.L."/>
            <person name="Miller P.J."/>
            <person name="Scott M.A."/>
            <person name="Spackman E."/>
            <person name="Goraichik I."/>
            <person name="Dimitrov K.M."/>
            <person name="Suarez D.L."/>
            <person name="Swayne D.E."/>
        </authorList>
    </citation>
    <scope>NUCLEOTIDE SEQUENCE [LARGE SCALE GENOMIC DNA]</scope>
    <source>
        <strain evidence="3 4">CECT 7450</strain>
    </source>
</reference>
<dbReference type="RefSeq" id="WP_085805747.1">
    <property type="nucleotide sequence ID" value="NZ_FWFX01000006.1"/>
</dbReference>
<feature type="signal peptide" evidence="2">
    <location>
        <begin position="1"/>
        <end position="19"/>
    </location>
</feature>
<evidence type="ECO:0000313" key="3">
    <source>
        <dbReference type="EMBL" id="SLN45784.1"/>
    </source>
</evidence>
<keyword evidence="1" id="KW-0472">Membrane</keyword>
<dbReference type="EMBL" id="FWFX01000006">
    <property type="protein sequence ID" value="SLN45784.1"/>
    <property type="molecule type" value="Genomic_DNA"/>
</dbReference>
<dbReference type="Proteomes" id="UP000193061">
    <property type="component" value="Unassembled WGS sequence"/>
</dbReference>
<keyword evidence="2" id="KW-0732">Signal</keyword>
<keyword evidence="1" id="KW-0812">Transmembrane</keyword>
<feature type="transmembrane region" description="Helical" evidence="1">
    <location>
        <begin position="278"/>
        <end position="298"/>
    </location>
</feature>
<keyword evidence="1" id="KW-1133">Transmembrane helix</keyword>
<gene>
    <name evidence="3" type="ORF">ROA7450_02227</name>
</gene>
<dbReference type="PANTHER" id="PTHR40940:SF1">
    <property type="entry name" value="PROTEIN BATD"/>
    <property type="match status" value="1"/>
</dbReference>
<evidence type="ECO:0008006" key="5">
    <source>
        <dbReference type="Google" id="ProtNLM"/>
    </source>
</evidence>